<reference evidence="2" key="1">
    <citation type="submission" date="2017-07" db="EMBL/GenBank/DDBJ databases">
        <authorList>
            <person name="Mikheyev A."/>
            <person name="Grau M."/>
        </authorList>
    </citation>
    <scope>NUCLEOTIDE SEQUENCE</scope>
    <source>
        <tissue evidence="2">Venom_gland</tissue>
    </source>
</reference>
<name>A0A2D4KMA0_9SAUR</name>
<dbReference type="CDD" id="cd01650">
    <property type="entry name" value="RT_nLTR_like"/>
    <property type="match status" value="1"/>
</dbReference>
<dbReference type="InterPro" id="IPR043502">
    <property type="entry name" value="DNA/RNA_pol_sf"/>
</dbReference>
<proteinExistence type="predicted"/>
<organism evidence="2">
    <name type="scientific">Micrurus paraensis</name>
    <dbReference type="NCBI Taxonomy" id="1970185"/>
    <lineage>
        <taxon>Eukaryota</taxon>
        <taxon>Metazoa</taxon>
        <taxon>Chordata</taxon>
        <taxon>Craniata</taxon>
        <taxon>Vertebrata</taxon>
        <taxon>Euteleostomi</taxon>
        <taxon>Lepidosauria</taxon>
        <taxon>Squamata</taxon>
        <taxon>Bifurcata</taxon>
        <taxon>Unidentata</taxon>
        <taxon>Episquamata</taxon>
        <taxon>Toxicofera</taxon>
        <taxon>Serpentes</taxon>
        <taxon>Colubroidea</taxon>
        <taxon>Elapidae</taxon>
        <taxon>Elapinae</taxon>
        <taxon>Micrurus</taxon>
    </lineage>
</organism>
<dbReference type="PROSITE" id="PS50878">
    <property type="entry name" value="RT_POL"/>
    <property type="match status" value="1"/>
</dbReference>
<reference evidence="2" key="2">
    <citation type="submission" date="2017-11" db="EMBL/GenBank/DDBJ databases">
        <title>Coralsnake Venomics: Analyses of Venom Gland Transcriptomes and Proteomes of Six Brazilian Taxa.</title>
        <authorList>
            <person name="Aird S.D."/>
            <person name="Jorge da Silva N."/>
            <person name="Qiu L."/>
            <person name="Villar-Briones A."/>
            <person name="Aparecida-Saddi V."/>
            <person name="Campos-Telles M.P."/>
            <person name="Grau M."/>
            <person name="Mikheyev A.S."/>
        </authorList>
    </citation>
    <scope>NUCLEOTIDE SEQUENCE</scope>
    <source>
        <tissue evidence="2">Venom_gland</tissue>
    </source>
</reference>
<dbReference type="EMBL" id="IACL01071880">
    <property type="protein sequence ID" value="LAB09832.1"/>
    <property type="molecule type" value="Transcribed_RNA"/>
</dbReference>
<accession>A0A2D4KMA0</accession>
<sequence length="255" mass="29878">MNVMAERLKKILNDRIHPDQNGFLSARQIRYSTRTIIDILEYYEFHPGNQLVLIFLDAQKAFDNLSWDFMKKQINLMEFGDNFVKMLNSIYSTQKTRVMINGDFNNSFEIKKGVRQGCPLSPLLFITVLETLLDRIRSNKEIKGTKIKRQEYKLQAFTDDMVFIIEDPIDPGPILLREIDKFGKLAGLKINKDKTKMLVKNLTENRQKELGEIMGLQIINKIKYLGIWLRSKTLTLKEDNYIKLLQQIGRDLENE</sequence>
<dbReference type="InterPro" id="IPR000477">
    <property type="entry name" value="RT_dom"/>
</dbReference>
<dbReference type="AlphaFoldDB" id="A0A2D4KMA0"/>
<evidence type="ECO:0000259" key="1">
    <source>
        <dbReference type="PROSITE" id="PS50878"/>
    </source>
</evidence>
<dbReference type="SUPFAM" id="SSF56672">
    <property type="entry name" value="DNA/RNA polymerases"/>
    <property type="match status" value="1"/>
</dbReference>
<feature type="domain" description="Reverse transcriptase" evidence="1">
    <location>
        <begin position="1"/>
        <end position="218"/>
    </location>
</feature>
<dbReference type="PANTHER" id="PTHR31635:SF196">
    <property type="entry name" value="REVERSE TRANSCRIPTASE DOMAIN-CONTAINING PROTEIN-RELATED"/>
    <property type="match status" value="1"/>
</dbReference>
<dbReference type="PANTHER" id="PTHR31635">
    <property type="entry name" value="REVERSE TRANSCRIPTASE DOMAIN-CONTAINING PROTEIN-RELATED"/>
    <property type="match status" value="1"/>
</dbReference>
<dbReference type="Pfam" id="PF00078">
    <property type="entry name" value="RVT_1"/>
    <property type="match status" value="1"/>
</dbReference>
<evidence type="ECO:0000313" key="2">
    <source>
        <dbReference type="EMBL" id="LAB09832.1"/>
    </source>
</evidence>
<protein>
    <recommendedName>
        <fullName evidence="1">Reverse transcriptase domain-containing protein</fullName>
    </recommendedName>
</protein>